<proteinExistence type="inferred from homology"/>
<dbReference type="EMBL" id="LXQA010483708">
    <property type="protein sequence ID" value="MCI54707.1"/>
    <property type="molecule type" value="Genomic_DNA"/>
</dbReference>
<feature type="non-terminal residue" evidence="4">
    <location>
        <position position="57"/>
    </location>
</feature>
<organism evidence="4 5">
    <name type="scientific">Trifolium medium</name>
    <dbReference type="NCBI Taxonomy" id="97028"/>
    <lineage>
        <taxon>Eukaryota</taxon>
        <taxon>Viridiplantae</taxon>
        <taxon>Streptophyta</taxon>
        <taxon>Embryophyta</taxon>
        <taxon>Tracheophyta</taxon>
        <taxon>Spermatophyta</taxon>
        <taxon>Magnoliopsida</taxon>
        <taxon>eudicotyledons</taxon>
        <taxon>Gunneridae</taxon>
        <taxon>Pentapetalae</taxon>
        <taxon>rosids</taxon>
        <taxon>fabids</taxon>
        <taxon>Fabales</taxon>
        <taxon>Fabaceae</taxon>
        <taxon>Papilionoideae</taxon>
        <taxon>50 kb inversion clade</taxon>
        <taxon>NPAAA clade</taxon>
        <taxon>Hologalegina</taxon>
        <taxon>IRL clade</taxon>
        <taxon>Trifolieae</taxon>
        <taxon>Trifolium</taxon>
    </lineage>
</organism>
<dbReference type="GO" id="GO:0016125">
    <property type="term" value="P:sterol metabolic process"/>
    <property type="evidence" value="ECO:0007669"/>
    <property type="project" value="TreeGrafter"/>
</dbReference>
<evidence type="ECO:0000313" key="4">
    <source>
        <dbReference type="EMBL" id="MCI54707.1"/>
    </source>
</evidence>
<keyword evidence="5" id="KW-1185">Reference proteome</keyword>
<dbReference type="Pfam" id="PF00067">
    <property type="entry name" value="p450"/>
    <property type="match status" value="1"/>
</dbReference>
<dbReference type="GO" id="GO:0004497">
    <property type="term" value="F:monooxygenase activity"/>
    <property type="evidence" value="ECO:0007669"/>
    <property type="project" value="InterPro"/>
</dbReference>
<keyword evidence="3" id="KW-0408">Iron</keyword>
<dbReference type="SUPFAM" id="SSF48264">
    <property type="entry name" value="Cytochrome P450"/>
    <property type="match status" value="1"/>
</dbReference>
<evidence type="ECO:0000256" key="1">
    <source>
        <dbReference type="ARBA" id="ARBA00010617"/>
    </source>
</evidence>
<reference evidence="4 5" key="1">
    <citation type="journal article" date="2018" name="Front. Plant Sci.">
        <title>Red Clover (Trifolium pratense) and Zigzag Clover (T. medium) - A Picture of Genomic Similarities and Differences.</title>
        <authorList>
            <person name="Dluhosova J."/>
            <person name="Istvanek J."/>
            <person name="Nedelnik J."/>
            <person name="Repkova J."/>
        </authorList>
    </citation>
    <scope>NUCLEOTIDE SEQUENCE [LARGE SCALE GENOMIC DNA]</scope>
    <source>
        <strain evidence="5">cv. 10/8</strain>
        <tissue evidence="4">Leaf</tissue>
    </source>
</reference>
<dbReference type="Proteomes" id="UP000265520">
    <property type="component" value="Unassembled WGS sequence"/>
</dbReference>
<comment type="caution">
    <text evidence="4">The sequence shown here is derived from an EMBL/GenBank/DDBJ whole genome shotgun (WGS) entry which is preliminary data.</text>
</comment>
<dbReference type="PANTHER" id="PTHR24286:SF190">
    <property type="entry name" value="CYTOCHROME P450"/>
    <property type="match status" value="1"/>
</dbReference>
<dbReference type="GO" id="GO:0020037">
    <property type="term" value="F:heme binding"/>
    <property type="evidence" value="ECO:0007669"/>
    <property type="project" value="InterPro"/>
</dbReference>
<dbReference type="Gene3D" id="1.10.630.10">
    <property type="entry name" value="Cytochrome P450"/>
    <property type="match status" value="1"/>
</dbReference>
<dbReference type="GO" id="GO:0016705">
    <property type="term" value="F:oxidoreductase activity, acting on paired donors, with incorporation or reduction of molecular oxygen"/>
    <property type="evidence" value="ECO:0007669"/>
    <property type="project" value="InterPro"/>
</dbReference>
<dbReference type="InterPro" id="IPR036396">
    <property type="entry name" value="Cyt_P450_sf"/>
</dbReference>
<protein>
    <submittedName>
        <fullName evidence="4">Cytochrome P450 716B1-like</fullName>
    </submittedName>
</protein>
<evidence type="ECO:0000313" key="5">
    <source>
        <dbReference type="Proteomes" id="UP000265520"/>
    </source>
</evidence>
<keyword evidence="2" id="KW-0479">Metal-binding</keyword>
<evidence type="ECO:0000256" key="2">
    <source>
        <dbReference type="ARBA" id="ARBA00022723"/>
    </source>
</evidence>
<dbReference type="PRINTS" id="PR00359">
    <property type="entry name" value="BP450"/>
</dbReference>
<name>A0A392T2V0_9FABA</name>
<dbReference type="InterPro" id="IPR002397">
    <property type="entry name" value="Cyt_P450_B"/>
</dbReference>
<dbReference type="PANTHER" id="PTHR24286">
    <property type="entry name" value="CYTOCHROME P450 26"/>
    <property type="match status" value="1"/>
</dbReference>
<dbReference type="InterPro" id="IPR001128">
    <property type="entry name" value="Cyt_P450"/>
</dbReference>
<dbReference type="AlphaFoldDB" id="A0A392T2V0"/>
<evidence type="ECO:0000256" key="3">
    <source>
        <dbReference type="ARBA" id="ARBA00023004"/>
    </source>
</evidence>
<comment type="similarity">
    <text evidence="1">Belongs to the cytochrome P450 family.</text>
</comment>
<dbReference type="GO" id="GO:0005506">
    <property type="term" value="F:iron ion binding"/>
    <property type="evidence" value="ECO:0007669"/>
    <property type="project" value="InterPro"/>
</dbReference>
<sequence>MFPPVFGGFRKAATDIEYGGYIIPKGWQIFWVTSMTHMDNNIFPEPSKFDPSRFENQ</sequence>
<accession>A0A392T2V0</accession>